<name>A0A9P0D9Q0_9CUCU</name>
<dbReference type="AlphaFoldDB" id="A0A9P0D9Q0"/>
<evidence type="ECO:0008006" key="3">
    <source>
        <dbReference type="Google" id="ProtNLM"/>
    </source>
</evidence>
<evidence type="ECO:0000313" key="2">
    <source>
        <dbReference type="Proteomes" id="UP001153636"/>
    </source>
</evidence>
<dbReference type="OrthoDB" id="6784187at2759"/>
<dbReference type="EMBL" id="OV651819">
    <property type="protein sequence ID" value="CAH1112945.1"/>
    <property type="molecule type" value="Genomic_DNA"/>
</dbReference>
<dbReference type="Proteomes" id="UP001153636">
    <property type="component" value="Chromosome 7"/>
</dbReference>
<reference evidence="1" key="1">
    <citation type="submission" date="2022-01" db="EMBL/GenBank/DDBJ databases">
        <authorList>
            <person name="King R."/>
        </authorList>
    </citation>
    <scope>NUCLEOTIDE SEQUENCE</scope>
</reference>
<evidence type="ECO:0000313" key="1">
    <source>
        <dbReference type="EMBL" id="CAH1112945.1"/>
    </source>
</evidence>
<keyword evidence="2" id="KW-1185">Reference proteome</keyword>
<accession>A0A9P0D9Q0</accession>
<sequence length="229" mass="25082">MGADGLNQQAICVRCKNSVKTGSKCIKCGRLSHNCCLKLMKNVIFNEDETVICCSDIEVEGVTPAKENTSVREILSDDMTISSDKITIKYLEELIKQKDLIIKNQDIAINALQEQIKLLNFMKPEQDAGKTEKHALPIDNRSQSTVTATSSKVSKHKQPISKQQVSTAMLSVESERICQHIVGLGSAGADPKLAQKRSGRNILTGSGLDFANNNLNKWSPLNINPVSSN</sequence>
<gene>
    <name evidence="1" type="ORF">PSYICH_LOCUS13746</name>
</gene>
<organism evidence="1 2">
    <name type="scientific">Psylliodes chrysocephalus</name>
    <dbReference type="NCBI Taxonomy" id="3402493"/>
    <lineage>
        <taxon>Eukaryota</taxon>
        <taxon>Metazoa</taxon>
        <taxon>Ecdysozoa</taxon>
        <taxon>Arthropoda</taxon>
        <taxon>Hexapoda</taxon>
        <taxon>Insecta</taxon>
        <taxon>Pterygota</taxon>
        <taxon>Neoptera</taxon>
        <taxon>Endopterygota</taxon>
        <taxon>Coleoptera</taxon>
        <taxon>Polyphaga</taxon>
        <taxon>Cucujiformia</taxon>
        <taxon>Chrysomeloidea</taxon>
        <taxon>Chrysomelidae</taxon>
        <taxon>Galerucinae</taxon>
        <taxon>Alticini</taxon>
        <taxon>Psylliodes</taxon>
    </lineage>
</organism>
<proteinExistence type="predicted"/>
<protein>
    <recommendedName>
        <fullName evidence="3">Phorbol-ester/DAG-type domain-containing protein</fullName>
    </recommendedName>
</protein>